<accession>A0ABV6H440</accession>
<dbReference type="Proteomes" id="UP001589783">
    <property type="component" value="Unassembled WGS sequence"/>
</dbReference>
<keyword evidence="3" id="KW-1185">Reference proteome</keyword>
<dbReference type="PANTHER" id="PTHR30121">
    <property type="entry name" value="UNCHARACTERIZED PROTEIN YJGR-RELATED"/>
    <property type="match status" value="1"/>
</dbReference>
<dbReference type="Gene3D" id="3.40.50.300">
    <property type="entry name" value="P-loop containing nucleotide triphosphate hydrolases"/>
    <property type="match status" value="2"/>
</dbReference>
<keyword evidence="2" id="KW-0067">ATP-binding</keyword>
<dbReference type="RefSeq" id="WP_382360200.1">
    <property type="nucleotide sequence ID" value="NZ_JBHLWV010000006.1"/>
</dbReference>
<sequence length="1024" mass="113851">MGLIIMIGVVSLVVGGGVAIWMRVTKRNPFKQQEATGKALTEKERVDARRLGYRYAEEAPFFFIKDNGVWTGVRLNSSTDEFDTPSEQEGTVVAGTAMRQELLDYFTNKHPKREARVPCHELVRNRPVDTSEWLESYHHSHWDPSGLLNMLIDGKVEPHIAEAAPERAHYLLVRIGDQKGPVNVDAVSAAINADDALCDELFTRHELVKFRKLAMEVLDRLAPYSRSPMTRSDLSWLIRKPLSGSFPVDTERDYSRTRFVRNSWFDMLTDFTGRNLKQQAAVEIFDPAPSLTDTPDSCFTSTLTISTAESQVPFEYWQAWGRMLANLPNPPEISWRYALISEAVFTKQILKATASIADEVRDRTKDGSEEALTDTSFGHKAAEAEEVRDSMKLRPRAGMVGQLRISISAPSLEQLAVSEQSVRDVMKGFCVLERRKNIQATLLEEQLPGDFDASTIGKLVASTDAGGMDVGTRWTDLDVLAMARMDASPTVGDDIEVSKLGDRLGWHGHVIGYAAENGSIVHFDPFVQMARNAGAGIAIVGASGSGKSTLALSLFFWVSESGAQVVVLDPKNDFEKFCHYIAFGPQVLHDHFRDEANRGVLGTDQSQFQPINQAFWDETRIVSLTFGASGSMDPWLLTGDFDAGEQLARRQIEHLFADLHPSSPERNQLDLAFAELRRHHDSQLVSGVNPPLPRLADLATHVARKVEEYQQMLATDTSRGGDLVAITEALDRVKVLQNRLDSAAKSDYSRLLFGTHDIGADASALRGFAHRRTIITMIGFKMPKDSSQITTNTGARNASAAMFTVLWQVERLFSAIGETMSPNQRKKGLRPRILFVDEAYMITAMPAGAEMLNVALRQGRSLNFGVVVISQQADDIGKIEEATAKDDADQNQFPTMFVFKQRSLAEAKSALRILRSDMRLSDSDEANLAQQLQLPTGMCAMKDMDGRVSTVAVDPLFKELFGAAQTNASQRTRYQSQPISSDPMQWTLQTEIRDTTRRDLVRDRIDDAADSLMSFDYPEVEPVA</sequence>
<evidence type="ECO:0000313" key="2">
    <source>
        <dbReference type="EMBL" id="MFC0313643.1"/>
    </source>
</evidence>
<dbReference type="EMBL" id="JBHLWV010000006">
    <property type="protein sequence ID" value="MFC0313643.1"/>
    <property type="molecule type" value="Genomic_DNA"/>
</dbReference>
<dbReference type="InterPro" id="IPR027417">
    <property type="entry name" value="P-loop_NTPase"/>
</dbReference>
<organism evidence="2 3">
    <name type="scientific">Gordonia phosphorivorans</name>
    <dbReference type="NCBI Taxonomy" id="1056982"/>
    <lineage>
        <taxon>Bacteria</taxon>
        <taxon>Bacillati</taxon>
        <taxon>Actinomycetota</taxon>
        <taxon>Actinomycetes</taxon>
        <taxon>Mycobacteriales</taxon>
        <taxon>Gordoniaceae</taxon>
        <taxon>Gordonia</taxon>
    </lineage>
</organism>
<keyword evidence="2" id="KW-0547">Nucleotide-binding</keyword>
<dbReference type="SMART" id="SM00382">
    <property type="entry name" value="AAA"/>
    <property type="match status" value="1"/>
</dbReference>
<dbReference type="Pfam" id="PF12846">
    <property type="entry name" value="AAA_10"/>
    <property type="match status" value="2"/>
</dbReference>
<evidence type="ECO:0000259" key="1">
    <source>
        <dbReference type="SMART" id="SM00382"/>
    </source>
</evidence>
<dbReference type="InterPro" id="IPR003593">
    <property type="entry name" value="AAA+_ATPase"/>
</dbReference>
<gene>
    <name evidence="2" type="ORF">ACFFJD_02090</name>
</gene>
<dbReference type="SUPFAM" id="SSF52540">
    <property type="entry name" value="P-loop containing nucleoside triphosphate hydrolases"/>
    <property type="match status" value="1"/>
</dbReference>
<protein>
    <submittedName>
        <fullName evidence="2">ATP-binding protein</fullName>
    </submittedName>
</protein>
<feature type="domain" description="AAA+ ATPase" evidence="1">
    <location>
        <begin position="533"/>
        <end position="1006"/>
    </location>
</feature>
<dbReference type="InterPro" id="IPR051162">
    <property type="entry name" value="T4SS_component"/>
</dbReference>
<reference evidence="2 3" key="1">
    <citation type="submission" date="2024-09" db="EMBL/GenBank/DDBJ databases">
        <authorList>
            <person name="Sun Q."/>
            <person name="Mori K."/>
        </authorList>
    </citation>
    <scope>NUCLEOTIDE SEQUENCE [LARGE SCALE GENOMIC DNA]</scope>
    <source>
        <strain evidence="2 3">CCM 7957</strain>
    </source>
</reference>
<dbReference type="GO" id="GO:0005524">
    <property type="term" value="F:ATP binding"/>
    <property type="evidence" value="ECO:0007669"/>
    <property type="project" value="UniProtKB-KW"/>
</dbReference>
<evidence type="ECO:0000313" key="3">
    <source>
        <dbReference type="Proteomes" id="UP001589783"/>
    </source>
</evidence>
<name>A0ABV6H440_9ACTN</name>
<comment type="caution">
    <text evidence="2">The sequence shown here is derived from an EMBL/GenBank/DDBJ whole genome shotgun (WGS) entry which is preliminary data.</text>
</comment>
<dbReference type="PANTHER" id="PTHR30121:SF6">
    <property type="entry name" value="SLR6007 PROTEIN"/>
    <property type="match status" value="1"/>
</dbReference>
<proteinExistence type="predicted"/>